<evidence type="ECO:0000313" key="12">
    <source>
        <dbReference type="EMBL" id="KAG8075650.1"/>
    </source>
</evidence>
<comment type="function">
    <text evidence="11">Ubiquitous transcription factor required for a diverse set of processes. It is a component of the CCR4 complex involved in the control of gene expression.</text>
</comment>
<evidence type="ECO:0000256" key="1">
    <source>
        <dbReference type="ARBA" id="ARBA00004123"/>
    </source>
</evidence>
<evidence type="ECO:0000256" key="5">
    <source>
        <dbReference type="ARBA" id="ARBA00022722"/>
    </source>
</evidence>
<dbReference type="GO" id="GO:0003723">
    <property type="term" value="F:RNA binding"/>
    <property type="evidence" value="ECO:0007669"/>
    <property type="project" value="UniProtKB-KW"/>
</dbReference>
<dbReference type="Proteomes" id="UP000729402">
    <property type="component" value="Unassembled WGS sequence"/>
</dbReference>
<keyword evidence="9" id="KW-0694">RNA-binding</keyword>
<keyword evidence="10" id="KW-0539">Nucleus</keyword>
<keyword evidence="7" id="KW-0378">Hydrolase</keyword>
<keyword evidence="13" id="KW-1185">Reference proteome</keyword>
<keyword evidence="8" id="KW-0269">Exonuclease</keyword>
<comment type="caution">
    <text evidence="12">The sequence shown here is derived from an EMBL/GenBank/DDBJ whole genome shotgun (WGS) entry which is preliminary data.</text>
</comment>
<evidence type="ECO:0000256" key="2">
    <source>
        <dbReference type="ARBA" id="ARBA00004496"/>
    </source>
</evidence>
<dbReference type="GO" id="GO:0046872">
    <property type="term" value="F:metal ion binding"/>
    <property type="evidence" value="ECO:0007669"/>
    <property type="project" value="UniProtKB-KW"/>
</dbReference>
<dbReference type="EMBL" id="JAAALK010000283">
    <property type="protein sequence ID" value="KAG8075650.1"/>
    <property type="molecule type" value="Genomic_DNA"/>
</dbReference>
<dbReference type="PANTHER" id="PTHR10797">
    <property type="entry name" value="CCR4-NOT TRANSCRIPTION COMPLEX SUBUNIT"/>
    <property type="match status" value="1"/>
</dbReference>
<name>A0A8J5SJ26_ZIZPA</name>
<organism evidence="12 13">
    <name type="scientific">Zizania palustris</name>
    <name type="common">Northern wild rice</name>
    <dbReference type="NCBI Taxonomy" id="103762"/>
    <lineage>
        <taxon>Eukaryota</taxon>
        <taxon>Viridiplantae</taxon>
        <taxon>Streptophyta</taxon>
        <taxon>Embryophyta</taxon>
        <taxon>Tracheophyta</taxon>
        <taxon>Spermatophyta</taxon>
        <taxon>Magnoliopsida</taxon>
        <taxon>Liliopsida</taxon>
        <taxon>Poales</taxon>
        <taxon>Poaceae</taxon>
        <taxon>BOP clade</taxon>
        <taxon>Oryzoideae</taxon>
        <taxon>Oryzeae</taxon>
        <taxon>Zizaniinae</taxon>
        <taxon>Zizania</taxon>
    </lineage>
</organism>
<evidence type="ECO:0000256" key="11">
    <source>
        <dbReference type="ARBA" id="ARBA00025148"/>
    </source>
</evidence>
<gene>
    <name evidence="12" type="ORF">GUJ93_ZPchr0006g42406</name>
</gene>
<accession>A0A8J5SJ26</accession>
<evidence type="ECO:0000256" key="4">
    <source>
        <dbReference type="ARBA" id="ARBA00022490"/>
    </source>
</evidence>
<dbReference type="GO" id="GO:0005737">
    <property type="term" value="C:cytoplasm"/>
    <property type="evidence" value="ECO:0007669"/>
    <property type="project" value="UniProtKB-SubCell"/>
</dbReference>
<evidence type="ECO:0000256" key="7">
    <source>
        <dbReference type="ARBA" id="ARBA00022801"/>
    </source>
</evidence>
<keyword evidence="5" id="KW-0540">Nuclease</keyword>
<evidence type="ECO:0000313" key="13">
    <source>
        <dbReference type="Proteomes" id="UP000729402"/>
    </source>
</evidence>
<evidence type="ECO:0000256" key="9">
    <source>
        <dbReference type="ARBA" id="ARBA00022884"/>
    </source>
</evidence>
<dbReference type="OrthoDB" id="670902at2759"/>
<dbReference type="GO" id="GO:0005634">
    <property type="term" value="C:nucleus"/>
    <property type="evidence" value="ECO:0007669"/>
    <property type="project" value="UniProtKB-SubCell"/>
</dbReference>
<protein>
    <submittedName>
        <fullName evidence="12">Uncharacterized protein</fullName>
    </submittedName>
</protein>
<evidence type="ECO:0000256" key="10">
    <source>
        <dbReference type="ARBA" id="ARBA00023242"/>
    </source>
</evidence>
<sequence>MPIMSLPMVVDVNIRPVWASNFHFELAFLKDVAVDALYVAVNVQYPGVVVHRTDKHPNTLTMEERYAAIKANVDELMKPLQVGIFIQNARRQYVAWEFNLSDFDPAVDRHSISSLNYLSHRGLHVAALRRYGIPAAALTQELISCSLFQRPEIFWITYAGAYHVAYLIKIITGGAQLPGSIAEFLNTARQLLGPNIYDVARMAAKFVDLPVGLEQIAKHLGIMPPTWSPALAGAGGTAVRILGVFMILRDFRLDSDMIAYKGLLQGLQSACHRT</sequence>
<comment type="subunit">
    <text evidence="3">Component of the CCR4-NOT complex, at least composed of CRR4 and CAF1 proteins.</text>
</comment>
<keyword evidence="6" id="KW-0479">Metal-binding</keyword>
<evidence type="ECO:0000256" key="6">
    <source>
        <dbReference type="ARBA" id="ARBA00022723"/>
    </source>
</evidence>
<dbReference type="Pfam" id="PF04857">
    <property type="entry name" value="CAF1"/>
    <property type="match status" value="1"/>
</dbReference>
<keyword evidence="4" id="KW-0963">Cytoplasm</keyword>
<evidence type="ECO:0000256" key="3">
    <source>
        <dbReference type="ARBA" id="ARBA00011757"/>
    </source>
</evidence>
<evidence type="ECO:0000256" key="8">
    <source>
        <dbReference type="ARBA" id="ARBA00022839"/>
    </source>
</evidence>
<reference evidence="12" key="2">
    <citation type="submission" date="2021-02" db="EMBL/GenBank/DDBJ databases">
        <authorList>
            <person name="Kimball J.A."/>
            <person name="Haas M.W."/>
            <person name="Macchietto M."/>
            <person name="Kono T."/>
            <person name="Duquette J."/>
            <person name="Shao M."/>
        </authorList>
    </citation>
    <scope>NUCLEOTIDE SEQUENCE</scope>
    <source>
        <tissue evidence="12">Fresh leaf tissue</tissue>
    </source>
</reference>
<proteinExistence type="predicted"/>
<dbReference type="AlphaFoldDB" id="A0A8J5SJ26"/>
<reference evidence="12" key="1">
    <citation type="journal article" date="2021" name="bioRxiv">
        <title>Whole Genome Assembly and Annotation of Northern Wild Rice, Zizania palustris L., Supports a Whole Genome Duplication in the Zizania Genus.</title>
        <authorList>
            <person name="Haas M."/>
            <person name="Kono T."/>
            <person name="Macchietto M."/>
            <person name="Millas R."/>
            <person name="McGilp L."/>
            <person name="Shao M."/>
            <person name="Duquette J."/>
            <person name="Hirsch C.N."/>
            <person name="Kimball J."/>
        </authorList>
    </citation>
    <scope>NUCLEOTIDE SEQUENCE</scope>
    <source>
        <tissue evidence="12">Fresh leaf tissue</tissue>
    </source>
</reference>
<dbReference type="GO" id="GO:0030014">
    <property type="term" value="C:CCR4-NOT complex"/>
    <property type="evidence" value="ECO:0007669"/>
    <property type="project" value="InterPro"/>
</dbReference>
<dbReference type="InterPro" id="IPR006941">
    <property type="entry name" value="RNase_CAF1"/>
</dbReference>
<comment type="subcellular location">
    <subcellularLocation>
        <location evidence="2">Cytoplasm</location>
    </subcellularLocation>
    <subcellularLocation>
        <location evidence="1">Nucleus</location>
    </subcellularLocation>
</comment>
<dbReference type="InterPro" id="IPR039637">
    <property type="entry name" value="CNOT7/CNOT8/Pop2"/>
</dbReference>
<dbReference type="GO" id="GO:0004535">
    <property type="term" value="F:poly(A)-specific ribonuclease activity"/>
    <property type="evidence" value="ECO:0007669"/>
    <property type="project" value="InterPro"/>
</dbReference>